<feature type="region of interest" description="Disordered" evidence="1">
    <location>
        <begin position="27"/>
        <end position="50"/>
    </location>
</feature>
<feature type="chain" id="PRO_5047447653" description="Lipoprotein" evidence="2">
    <location>
        <begin position="23"/>
        <end position="276"/>
    </location>
</feature>
<dbReference type="PROSITE" id="PS51257">
    <property type="entry name" value="PROKAR_LIPOPROTEIN"/>
    <property type="match status" value="1"/>
</dbReference>
<protein>
    <recommendedName>
        <fullName evidence="5">Lipoprotein</fullName>
    </recommendedName>
</protein>
<keyword evidence="4" id="KW-1185">Reference proteome</keyword>
<feature type="compositionally biased region" description="Gly residues" evidence="1">
    <location>
        <begin position="27"/>
        <end position="36"/>
    </location>
</feature>
<name>A0ABS3VUG2_MICEH</name>
<dbReference type="Proteomes" id="UP000823521">
    <property type="component" value="Unassembled WGS sequence"/>
</dbReference>
<reference evidence="3 4" key="1">
    <citation type="submission" date="2019-12" db="EMBL/GenBank/DDBJ databases">
        <title>Whole genome sequencing of endophytic Actinobacterium Micromonospora sp. MPMI6T.</title>
        <authorList>
            <person name="Evv R."/>
            <person name="Podile A.R."/>
        </authorList>
    </citation>
    <scope>NUCLEOTIDE SEQUENCE [LARGE SCALE GENOMIC DNA]</scope>
    <source>
        <strain evidence="3 4">MPMI6</strain>
    </source>
</reference>
<evidence type="ECO:0000313" key="3">
    <source>
        <dbReference type="EMBL" id="MBO4208106.1"/>
    </source>
</evidence>
<proteinExistence type="predicted"/>
<sequence length="276" mass="28647">MKIRRWSLVGVATVVLFTPALAACGSSGGTEEGGGTAASPAAASPTTAADPKQVLLASTSEIKKGNFRFTVAGDGMTGEGQVHQPSKSARYTLKAGDAADGFSMNMDVIYVEPSSWAKLDFDGEMAAAMKNPKLEGKYQHLDQSKVKKQKGLGFDWNDIDPAGSDLILKGIVDVQAAGEGAYAGTVDVTKATEAGLLDEETVKALATKAAALPFTATVDQQGRLTALSIDFPAVGESKAHQVKVTYADYGAATKVDQPPAAQVVEAPASTYQMLNS</sequence>
<organism evidence="3 4">
    <name type="scientific">Micromonospora echinofusca</name>
    <dbReference type="NCBI Taxonomy" id="47858"/>
    <lineage>
        <taxon>Bacteria</taxon>
        <taxon>Bacillati</taxon>
        <taxon>Actinomycetota</taxon>
        <taxon>Actinomycetes</taxon>
        <taxon>Micromonosporales</taxon>
        <taxon>Micromonosporaceae</taxon>
        <taxon>Micromonospora</taxon>
    </lineage>
</organism>
<dbReference type="RefSeq" id="WP_208815039.1">
    <property type="nucleotide sequence ID" value="NZ_WVUH01000169.1"/>
</dbReference>
<evidence type="ECO:0000256" key="2">
    <source>
        <dbReference type="SAM" id="SignalP"/>
    </source>
</evidence>
<feature type="signal peptide" evidence="2">
    <location>
        <begin position="1"/>
        <end position="22"/>
    </location>
</feature>
<dbReference type="EMBL" id="WVUH01000169">
    <property type="protein sequence ID" value="MBO4208106.1"/>
    <property type="molecule type" value="Genomic_DNA"/>
</dbReference>
<evidence type="ECO:0008006" key="5">
    <source>
        <dbReference type="Google" id="ProtNLM"/>
    </source>
</evidence>
<gene>
    <name evidence="3" type="ORF">GSF22_19150</name>
</gene>
<comment type="caution">
    <text evidence="3">The sequence shown here is derived from an EMBL/GenBank/DDBJ whole genome shotgun (WGS) entry which is preliminary data.</text>
</comment>
<accession>A0ABS3VUG2</accession>
<feature type="compositionally biased region" description="Low complexity" evidence="1">
    <location>
        <begin position="37"/>
        <end position="49"/>
    </location>
</feature>
<keyword evidence="2" id="KW-0732">Signal</keyword>
<evidence type="ECO:0000313" key="4">
    <source>
        <dbReference type="Proteomes" id="UP000823521"/>
    </source>
</evidence>
<evidence type="ECO:0000256" key="1">
    <source>
        <dbReference type="SAM" id="MobiDB-lite"/>
    </source>
</evidence>